<accession>A0A364NA37</accession>
<name>A0A364NA37_STELY</name>
<organism evidence="3 4">
    <name type="scientific">Stemphylium lycopersici</name>
    <name type="common">Tomato gray leaf spot disease fungus</name>
    <name type="synonym">Thyrospora lycopersici</name>
    <dbReference type="NCBI Taxonomy" id="183478"/>
    <lineage>
        <taxon>Eukaryota</taxon>
        <taxon>Fungi</taxon>
        <taxon>Dikarya</taxon>
        <taxon>Ascomycota</taxon>
        <taxon>Pezizomycotina</taxon>
        <taxon>Dothideomycetes</taxon>
        <taxon>Pleosporomycetidae</taxon>
        <taxon>Pleosporales</taxon>
        <taxon>Pleosporineae</taxon>
        <taxon>Pleosporaceae</taxon>
        <taxon>Stemphylium</taxon>
    </lineage>
</organism>
<feature type="compositionally biased region" description="Polar residues" evidence="1">
    <location>
        <begin position="36"/>
        <end position="66"/>
    </location>
</feature>
<dbReference type="Proteomes" id="UP000249619">
    <property type="component" value="Unassembled WGS sequence"/>
</dbReference>
<keyword evidence="4" id="KW-1185">Reference proteome</keyword>
<dbReference type="EMBL" id="QGDH01000025">
    <property type="protein sequence ID" value="RAR14214.1"/>
    <property type="molecule type" value="Genomic_DNA"/>
</dbReference>
<keyword evidence="2" id="KW-0812">Transmembrane</keyword>
<sequence>MSPLSSVLPHLWAPRNNGTATPAVLPTFEFKPSVTAPPSSSIQSSRCRTKYSPTETSSSMGGIQTDSSPSSASTLWSAFTSSTTSADPAQQQNQEMPLGTKIGLGMMPVVIAILGLFVFVVFWWRRRKVRQARQSHTSIPPPVPEKDYSALLPPIESSRNGSKVLTMAAFSTHVNNNRYREAQVFGQPMDRGIRIVERDQESGQRIRSVTPPRSSRSGKSKKKSRSGPDSPIDRSSPFRLKRGDTVRRSLGSEISDLWPSPPPTAWVKRQDTANQRPLSRSDQDMGTPRLHRINSQSSRSRGDTGSAYRPPGGTYWPMI</sequence>
<feature type="compositionally biased region" description="Low complexity" evidence="1">
    <location>
        <begin position="67"/>
        <end position="77"/>
    </location>
</feature>
<dbReference type="AlphaFoldDB" id="A0A364NA37"/>
<proteinExistence type="predicted"/>
<feature type="region of interest" description="Disordered" evidence="1">
    <location>
        <begin position="196"/>
        <end position="319"/>
    </location>
</feature>
<evidence type="ECO:0000256" key="1">
    <source>
        <dbReference type="SAM" id="MobiDB-lite"/>
    </source>
</evidence>
<feature type="transmembrane region" description="Helical" evidence="2">
    <location>
        <begin position="102"/>
        <end position="124"/>
    </location>
</feature>
<keyword evidence="2" id="KW-1133">Transmembrane helix</keyword>
<evidence type="ECO:0000256" key="2">
    <source>
        <dbReference type="SAM" id="Phobius"/>
    </source>
</evidence>
<keyword evidence="2" id="KW-0472">Membrane</keyword>
<feature type="region of interest" description="Disordered" evidence="1">
    <location>
        <begin position="33"/>
        <end position="93"/>
    </location>
</feature>
<evidence type="ECO:0000313" key="3">
    <source>
        <dbReference type="EMBL" id="RAR14214.1"/>
    </source>
</evidence>
<evidence type="ECO:0000313" key="4">
    <source>
        <dbReference type="Proteomes" id="UP000249619"/>
    </source>
</evidence>
<comment type="caution">
    <text evidence="3">The sequence shown here is derived from an EMBL/GenBank/DDBJ whole genome shotgun (WGS) entry which is preliminary data.</text>
</comment>
<reference evidence="4" key="1">
    <citation type="submission" date="2018-05" db="EMBL/GenBank/DDBJ databases">
        <title>Draft genome sequence of Stemphylium lycopersici strain CIDEFI 213.</title>
        <authorList>
            <person name="Medina R."/>
            <person name="Franco M.E.E."/>
            <person name="Lucentini C.G."/>
            <person name="Saparrat M.C.N."/>
            <person name="Balatti P.A."/>
        </authorList>
    </citation>
    <scope>NUCLEOTIDE SEQUENCE [LARGE SCALE GENOMIC DNA]</scope>
    <source>
        <strain evidence="4">CIDEFI 213</strain>
    </source>
</reference>
<feature type="compositionally biased region" description="Basic residues" evidence="1">
    <location>
        <begin position="216"/>
        <end position="225"/>
    </location>
</feature>
<protein>
    <submittedName>
        <fullName evidence="3">Uncharacterized protein</fullName>
    </submittedName>
</protein>
<gene>
    <name evidence="3" type="ORF">DDE83_002481</name>
</gene>
<feature type="compositionally biased region" description="Polar residues" evidence="1">
    <location>
        <begin position="78"/>
        <end position="93"/>
    </location>
</feature>